<dbReference type="AlphaFoldDB" id="A0A5B8W5K8"/>
<gene>
    <name evidence="1" type="ORF">FSB76_20450</name>
</gene>
<sequence length="110" mass="12645">MKVRKFKILVVAMFMGVFMLKMALSLAPVFLYLDSKAVSAVILQLEQESKAEKDTPDKDVFKEKKVFDEYDLHSIDFITFVAETKVLHNMEHALYIQTYHPVVPTPPPNV</sequence>
<reference evidence="1 2" key="1">
    <citation type="journal article" date="2013" name="J. Microbiol.">
        <title>Mucilaginibacter ginsenosidivorax sp. nov., with ginsenoside converting activity isolated from sediment.</title>
        <authorList>
            <person name="Kim J.K."/>
            <person name="Choi T.E."/>
            <person name="Liu Q.M."/>
            <person name="Park H.Y."/>
            <person name="Yi T.H."/>
            <person name="Yoon M.H."/>
            <person name="Kim S.C."/>
            <person name="Im W.T."/>
        </authorList>
    </citation>
    <scope>NUCLEOTIDE SEQUENCE [LARGE SCALE GENOMIC DNA]</scope>
    <source>
        <strain evidence="1 2">KHI28</strain>
    </source>
</reference>
<dbReference type="KEGG" id="mgk:FSB76_20450"/>
<dbReference type="Proteomes" id="UP000321362">
    <property type="component" value="Chromosome"/>
</dbReference>
<keyword evidence="2" id="KW-1185">Reference proteome</keyword>
<dbReference type="EMBL" id="CP042437">
    <property type="protein sequence ID" value="QEC78192.1"/>
    <property type="molecule type" value="Genomic_DNA"/>
</dbReference>
<proteinExistence type="predicted"/>
<accession>A0A5B8W5K8</accession>
<protein>
    <submittedName>
        <fullName evidence="1">Uncharacterized protein</fullName>
    </submittedName>
</protein>
<name>A0A5B8W5K8_9SPHI</name>
<dbReference type="RefSeq" id="WP_147056600.1">
    <property type="nucleotide sequence ID" value="NZ_CP042437.1"/>
</dbReference>
<evidence type="ECO:0000313" key="2">
    <source>
        <dbReference type="Proteomes" id="UP000321362"/>
    </source>
</evidence>
<dbReference type="OrthoDB" id="769806at2"/>
<evidence type="ECO:0000313" key="1">
    <source>
        <dbReference type="EMBL" id="QEC78192.1"/>
    </source>
</evidence>
<organism evidence="1 2">
    <name type="scientific">Mucilaginibacter ginsenosidivorax</name>
    <dbReference type="NCBI Taxonomy" id="862126"/>
    <lineage>
        <taxon>Bacteria</taxon>
        <taxon>Pseudomonadati</taxon>
        <taxon>Bacteroidota</taxon>
        <taxon>Sphingobacteriia</taxon>
        <taxon>Sphingobacteriales</taxon>
        <taxon>Sphingobacteriaceae</taxon>
        <taxon>Mucilaginibacter</taxon>
    </lineage>
</organism>